<evidence type="ECO:0000313" key="7">
    <source>
        <dbReference type="Proteomes" id="UP000317078"/>
    </source>
</evidence>
<feature type="compositionally biased region" description="Low complexity" evidence="3">
    <location>
        <begin position="130"/>
        <end position="141"/>
    </location>
</feature>
<dbReference type="GO" id="GO:0016780">
    <property type="term" value="F:phosphotransferase activity, for other substituted phosphate groups"/>
    <property type="evidence" value="ECO:0007669"/>
    <property type="project" value="TreeGrafter"/>
</dbReference>
<keyword evidence="4" id="KW-1133">Transmembrane helix</keyword>
<gene>
    <name evidence="6" type="ORF">EAH89_09580</name>
</gene>
<accession>A0A502G7D0</accession>
<feature type="region of interest" description="Disordered" evidence="3">
    <location>
        <begin position="130"/>
        <end position="153"/>
    </location>
</feature>
<dbReference type="Proteomes" id="UP000317078">
    <property type="component" value="Unassembled WGS sequence"/>
</dbReference>
<comment type="caution">
    <text evidence="6">The sequence shown here is derived from an EMBL/GenBank/DDBJ whole genome shotgun (WGS) entry which is preliminary data.</text>
</comment>
<evidence type="ECO:0000259" key="5">
    <source>
        <dbReference type="Pfam" id="PF02397"/>
    </source>
</evidence>
<reference evidence="6 7" key="1">
    <citation type="journal article" date="2019" name="Environ. Microbiol.">
        <title>Species interactions and distinct microbial communities in high Arctic permafrost affected cryosols are associated with the CH4 and CO2 gas fluxes.</title>
        <authorList>
            <person name="Altshuler I."/>
            <person name="Hamel J."/>
            <person name="Turney S."/>
            <person name="Magnuson E."/>
            <person name="Levesque R."/>
            <person name="Greer C."/>
            <person name="Whyte L.G."/>
        </authorList>
    </citation>
    <scope>NUCLEOTIDE SEQUENCE [LARGE SCALE GENOMIC DNA]</scope>
    <source>
        <strain evidence="6 7">S9.3B</strain>
    </source>
</reference>
<evidence type="ECO:0000313" key="6">
    <source>
        <dbReference type="EMBL" id="TPG57674.1"/>
    </source>
</evidence>
<keyword evidence="7" id="KW-1185">Reference proteome</keyword>
<dbReference type="OrthoDB" id="9808602at2"/>
<dbReference type="Pfam" id="PF02397">
    <property type="entry name" value="Bac_transf"/>
    <property type="match status" value="1"/>
</dbReference>
<keyword evidence="4" id="KW-0812">Transmembrane</keyword>
<dbReference type="EMBL" id="RCZP01000007">
    <property type="protein sequence ID" value="TPG57674.1"/>
    <property type="molecule type" value="Genomic_DNA"/>
</dbReference>
<organism evidence="6 7">
    <name type="scientific">Muricoccus nepalensis</name>
    <dbReference type="NCBI Taxonomy" id="1854500"/>
    <lineage>
        <taxon>Bacteria</taxon>
        <taxon>Pseudomonadati</taxon>
        <taxon>Pseudomonadota</taxon>
        <taxon>Alphaproteobacteria</taxon>
        <taxon>Acetobacterales</taxon>
        <taxon>Roseomonadaceae</taxon>
        <taxon>Muricoccus</taxon>
    </lineage>
</organism>
<proteinExistence type="inferred from homology"/>
<dbReference type="InterPro" id="IPR003362">
    <property type="entry name" value="Bact_transf"/>
</dbReference>
<name>A0A502G7D0_9PROT</name>
<feature type="transmembrane region" description="Helical" evidence="4">
    <location>
        <begin position="36"/>
        <end position="59"/>
    </location>
</feature>
<evidence type="ECO:0000256" key="2">
    <source>
        <dbReference type="ARBA" id="ARBA00023169"/>
    </source>
</evidence>
<sequence length="153" mass="16316">MPNLPHRGSLSVDSRRSLAHRRAFSGPGYLRRILDVVAALLMLVVTLPLLLLVALALRLEGPGPVLVRKPYVGRAGRRFDLFAFRSTRPGPYGRPVLTPLGSLLRPTRIDQLPVLLNLLRGDLTLVGPAPVAGPEAPQAPGSSPGVTGWVGAD</sequence>
<dbReference type="GO" id="GO:0000271">
    <property type="term" value="P:polysaccharide biosynthetic process"/>
    <property type="evidence" value="ECO:0007669"/>
    <property type="project" value="UniProtKB-KW"/>
</dbReference>
<dbReference type="AlphaFoldDB" id="A0A502G7D0"/>
<evidence type="ECO:0000256" key="4">
    <source>
        <dbReference type="SAM" id="Phobius"/>
    </source>
</evidence>
<keyword evidence="2" id="KW-0270">Exopolysaccharide synthesis</keyword>
<dbReference type="PANTHER" id="PTHR30576:SF0">
    <property type="entry name" value="UNDECAPRENYL-PHOSPHATE N-ACETYLGALACTOSAMINYL 1-PHOSPHATE TRANSFERASE-RELATED"/>
    <property type="match status" value="1"/>
</dbReference>
<protein>
    <recommendedName>
        <fullName evidence="5">Bacterial sugar transferase domain-containing protein</fullName>
    </recommendedName>
</protein>
<dbReference type="PANTHER" id="PTHR30576">
    <property type="entry name" value="COLANIC BIOSYNTHESIS UDP-GLUCOSE LIPID CARRIER TRANSFERASE"/>
    <property type="match status" value="1"/>
</dbReference>
<keyword evidence="4" id="KW-0472">Membrane</keyword>
<feature type="domain" description="Bacterial sugar transferase" evidence="5">
    <location>
        <begin position="31"/>
        <end position="150"/>
    </location>
</feature>
<evidence type="ECO:0000256" key="3">
    <source>
        <dbReference type="SAM" id="MobiDB-lite"/>
    </source>
</evidence>
<comment type="similarity">
    <text evidence="1">Belongs to the bacterial sugar transferase family.</text>
</comment>
<evidence type="ECO:0000256" key="1">
    <source>
        <dbReference type="ARBA" id="ARBA00006464"/>
    </source>
</evidence>